<keyword evidence="3 6" id="KW-0133">Cell shape</keyword>
<keyword evidence="4 6" id="KW-0573">Peptidoglycan synthesis</keyword>
<dbReference type="OrthoDB" id="3176960at2"/>
<dbReference type="UniPathway" id="UPA00219"/>
<feature type="domain" description="L,D-TPase catalytic" evidence="7">
    <location>
        <begin position="334"/>
        <end position="458"/>
    </location>
</feature>
<dbReference type="Proteomes" id="UP000189941">
    <property type="component" value="Unassembled WGS sequence"/>
</dbReference>
<evidence type="ECO:0000313" key="9">
    <source>
        <dbReference type="Proteomes" id="UP000189941"/>
    </source>
</evidence>
<dbReference type="InterPro" id="IPR050979">
    <property type="entry name" value="LD-transpeptidase"/>
</dbReference>
<organism evidence="8 9">
    <name type="scientific">Globicatella sulfidifaciens DSM 15739</name>
    <dbReference type="NCBI Taxonomy" id="1121925"/>
    <lineage>
        <taxon>Bacteria</taxon>
        <taxon>Bacillati</taxon>
        <taxon>Bacillota</taxon>
        <taxon>Bacilli</taxon>
        <taxon>Lactobacillales</taxon>
        <taxon>Aerococcaceae</taxon>
        <taxon>Globicatella</taxon>
    </lineage>
</organism>
<dbReference type="Gene3D" id="3.10.20.800">
    <property type="match status" value="1"/>
</dbReference>
<keyword evidence="5 6" id="KW-0961">Cell wall biogenesis/degradation</keyword>
<dbReference type="PROSITE" id="PS52029">
    <property type="entry name" value="LD_TPASE"/>
    <property type="match status" value="1"/>
</dbReference>
<evidence type="ECO:0000313" key="8">
    <source>
        <dbReference type="EMBL" id="SJZ68116.1"/>
    </source>
</evidence>
<dbReference type="InterPro" id="IPR005490">
    <property type="entry name" value="LD_TPept_cat_dom"/>
</dbReference>
<dbReference type="PANTHER" id="PTHR30582:SF33">
    <property type="entry name" value="EXPORTED PROTEIN"/>
    <property type="match status" value="1"/>
</dbReference>
<dbReference type="InterPro" id="IPR038054">
    <property type="entry name" value="LD_TPept-like_central_sf"/>
</dbReference>
<keyword evidence="9" id="KW-1185">Reference proteome</keyword>
<dbReference type="Gene3D" id="2.40.440.10">
    <property type="entry name" value="L,D-transpeptidase catalytic domain-like"/>
    <property type="match status" value="1"/>
</dbReference>
<evidence type="ECO:0000256" key="4">
    <source>
        <dbReference type="ARBA" id="ARBA00022984"/>
    </source>
</evidence>
<proteinExistence type="predicted"/>
<feature type="active site" description="Nucleophile" evidence="6">
    <location>
        <position position="434"/>
    </location>
</feature>
<comment type="pathway">
    <text evidence="1 6">Cell wall biogenesis; peptidoglycan biosynthesis.</text>
</comment>
<gene>
    <name evidence="8" type="ORF">SAMN02746011_01470</name>
</gene>
<dbReference type="SUPFAM" id="SSF143985">
    <property type="entry name" value="L,D-transpeptidase pre-catalytic domain-like"/>
    <property type="match status" value="1"/>
</dbReference>
<evidence type="ECO:0000256" key="5">
    <source>
        <dbReference type="ARBA" id="ARBA00023316"/>
    </source>
</evidence>
<dbReference type="SUPFAM" id="SSF141523">
    <property type="entry name" value="L,D-transpeptidase catalytic domain-like"/>
    <property type="match status" value="1"/>
</dbReference>
<evidence type="ECO:0000256" key="2">
    <source>
        <dbReference type="ARBA" id="ARBA00022679"/>
    </source>
</evidence>
<evidence type="ECO:0000256" key="1">
    <source>
        <dbReference type="ARBA" id="ARBA00004752"/>
    </source>
</evidence>
<feature type="active site" description="Proton donor/acceptor" evidence="6">
    <location>
        <position position="413"/>
    </location>
</feature>
<dbReference type="InterPro" id="IPR022029">
    <property type="entry name" value="YoaR-like_PG-bd"/>
</dbReference>
<dbReference type="GO" id="GO:0016740">
    <property type="term" value="F:transferase activity"/>
    <property type="evidence" value="ECO:0007669"/>
    <property type="project" value="UniProtKB-KW"/>
</dbReference>
<dbReference type="GO" id="GO:0018104">
    <property type="term" value="P:peptidoglycan-protein cross-linking"/>
    <property type="evidence" value="ECO:0007669"/>
    <property type="project" value="TreeGrafter"/>
</dbReference>
<keyword evidence="2" id="KW-0808">Transferase</keyword>
<dbReference type="AlphaFoldDB" id="A0A1T4MMQ8"/>
<reference evidence="9" key="1">
    <citation type="submission" date="2017-02" db="EMBL/GenBank/DDBJ databases">
        <authorList>
            <person name="Varghese N."/>
            <person name="Submissions S."/>
        </authorList>
    </citation>
    <scope>NUCLEOTIDE SEQUENCE [LARGE SCALE GENOMIC DNA]</scope>
    <source>
        <strain evidence="9">DSM 15739</strain>
    </source>
</reference>
<evidence type="ECO:0000256" key="6">
    <source>
        <dbReference type="PROSITE-ProRule" id="PRU01373"/>
    </source>
</evidence>
<name>A0A1T4MMQ8_9LACT</name>
<evidence type="ECO:0000256" key="3">
    <source>
        <dbReference type="ARBA" id="ARBA00022960"/>
    </source>
</evidence>
<protein>
    <submittedName>
        <fullName evidence="8">Putative peptidoglycan binding domain-containing protein</fullName>
    </submittedName>
</protein>
<dbReference type="PANTHER" id="PTHR30582">
    <property type="entry name" value="L,D-TRANSPEPTIDASE"/>
    <property type="match status" value="1"/>
</dbReference>
<dbReference type="Pfam" id="PF12229">
    <property type="entry name" value="PG_binding_4"/>
    <property type="match status" value="1"/>
</dbReference>
<dbReference type="GO" id="GO:0005576">
    <property type="term" value="C:extracellular region"/>
    <property type="evidence" value="ECO:0007669"/>
    <property type="project" value="TreeGrafter"/>
</dbReference>
<dbReference type="EMBL" id="FUWO01000013">
    <property type="protein sequence ID" value="SJZ68116.1"/>
    <property type="molecule type" value="Genomic_DNA"/>
</dbReference>
<dbReference type="GO" id="GO:0071972">
    <property type="term" value="F:peptidoglycan L,D-transpeptidase activity"/>
    <property type="evidence" value="ECO:0007669"/>
    <property type="project" value="TreeGrafter"/>
</dbReference>
<dbReference type="CDD" id="cd16913">
    <property type="entry name" value="YkuD_like"/>
    <property type="match status" value="1"/>
</dbReference>
<dbReference type="GO" id="GO:0008360">
    <property type="term" value="P:regulation of cell shape"/>
    <property type="evidence" value="ECO:0007669"/>
    <property type="project" value="UniProtKB-UniRule"/>
</dbReference>
<evidence type="ECO:0000259" key="7">
    <source>
        <dbReference type="PROSITE" id="PS52029"/>
    </source>
</evidence>
<accession>A0A1T4MMQ8</accession>
<dbReference type="Pfam" id="PF03734">
    <property type="entry name" value="YkuD"/>
    <property type="match status" value="1"/>
</dbReference>
<dbReference type="InterPro" id="IPR038063">
    <property type="entry name" value="Transpep_catalytic_dom"/>
</dbReference>
<dbReference type="STRING" id="1121925.SAMN02746011_01470"/>
<sequence>MKKIIITLGVIFLFLGIGHTIGAQHFSQRFLMNTSFANIDISHLTKEEANAKITRELENHTLTLKENNEPIGSVTLGDLDPQINLTPQLDSLIQEQNQTTWLNGLFNDSNYEGVAEGDLVINQEKLSTMIDSITLSDTTRLSPTDATIEYSEEMGYYIEPEQIGTEINQDKLLDLVLDGLQEGQTTVEVSEAYLEPDITSTDESLLSELDRLKVYNNLQITLTIAGYEEVITPELILSWLYIDEFNEVNFDEDMIYEYLGTLNERYATYDDYRLFNSTLQGEVQLLPGTLGWSIDREAETQAILADLQAAVPVVREPTIVGIGYNGTLDDIGNSYIEVDMLNQTMFVYIDGNQVLSTPVVTGQIGTNTIPGAYAIWNLESPSELKGYNPRTEKDYVQPVEYWLAFDYTGQGIHDANWQPYFGGDAYLVNGSLGCINTPPDIMPIVFEYAYPGMPVIVFE</sequence>
<dbReference type="RefSeq" id="WP_078756194.1">
    <property type="nucleotide sequence ID" value="NZ_FUWO01000013.1"/>
</dbReference>
<dbReference type="GO" id="GO:0071555">
    <property type="term" value="P:cell wall organization"/>
    <property type="evidence" value="ECO:0007669"/>
    <property type="project" value="UniProtKB-UniRule"/>
</dbReference>